<dbReference type="EMBL" id="JAKTTI010000033">
    <property type="protein sequence ID" value="MCH1627092.1"/>
    <property type="molecule type" value="Genomic_DNA"/>
</dbReference>
<name>A0AAW5E2H1_9BACI</name>
<evidence type="ECO:0000313" key="2">
    <source>
        <dbReference type="Proteomes" id="UP001431131"/>
    </source>
</evidence>
<dbReference type="Pfam" id="PF14398">
    <property type="entry name" value="ATPgrasp_YheCD"/>
    <property type="match status" value="1"/>
</dbReference>
<dbReference type="Proteomes" id="UP001431131">
    <property type="component" value="Unassembled WGS sequence"/>
</dbReference>
<dbReference type="RefSeq" id="WP_240257013.1">
    <property type="nucleotide sequence ID" value="NZ_JAKTTI010000033.1"/>
</dbReference>
<proteinExistence type="predicted"/>
<gene>
    <name evidence="1" type="ORF">MJG50_17300</name>
</gene>
<dbReference type="AlphaFoldDB" id="A0AAW5E2H1"/>
<evidence type="ECO:0000313" key="1">
    <source>
        <dbReference type="EMBL" id="MCH1627092.1"/>
    </source>
</evidence>
<reference evidence="1" key="1">
    <citation type="submission" date="2022-02" db="EMBL/GenBank/DDBJ databases">
        <title>Fredinandcohnia quinoae sp. nov. isolated from Chenopodium quinoa seeds.</title>
        <authorList>
            <person name="Saati-Santamaria Z."/>
            <person name="Flores-Felix J.D."/>
            <person name="Igual J.M."/>
            <person name="Velazquez E."/>
            <person name="Garcia-Fraile P."/>
            <person name="Martinez-Molina E."/>
        </authorList>
    </citation>
    <scope>NUCLEOTIDE SEQUENCE</scope>
    <source>
        <strain evidence="1">SECRCQ15</strain>
    </source>
</reference>
<sequence length="358" mass="41632">MISFGFISLYPHQENLHATEIAKRAQQFQIQMYRFTPTSIQPTTEQVRGEVFNQQTQEWQKALFEIPTYLYDRCFYSNNDHSKKSKPIMSWLKKRPTCYFLGHGLPNKWDIFQALKKDSILSPYVPVTERATSSGKVIRKLKKEQQLILKPELGSMGKGIFRLFLHKNFVETTYTENQKVLKKQYSNRSDLTKWLDHLFSSQNYLFQPYLPLQDESKRPFDIRILVQKNQQGHWQEAGRGIRRGLPDQIISNIGSGGEILSFDNWISALPKDQQLLLVENIESIINRLPAVLEDAFHPLFELGVDLGMADDGSVWILDSNSKPGRKVILKTSPNYHDDIYSAPLRYCKYLENKLNINI</sequence>
<organism evidence="1 2">
    <name type="scientific">Fredinandcohnia quinoae</name>
    <dbReference type="NCBI Taxonomy" id="2918902"/>
    <lineage>
        <taxon>Bacteria</taxon>
        <taxon>Bacillati</taxon>
        <taxon>Bacillota</taxon>
        <taxon>Bacilli</taxon>
        <taxon>Bacillales</taxon>
        <taxon>Bacillaceae</taxon>
        <taxon>Fredinandcohnia</taxon>
    </lineage>
</organism>
<dbReference type="SUPFAM" id="SSF56059">
    <property type="entry name" value="Glutathione synthetase ATP-binding domain-like"/>
    <property type="match status" value="1"/>
</dbReference>
<dbReference type="InterPro" id="IPR026838">
    <property type="entry name" value="YheC/D"/>
</dbReference>
<accession>A0AAW5E2H1</accession>
<comment type="caution">
    <text evidence="1">The sequence shown here is derived from an EMBL/GenBank/DDBJ whole genome shotgun (WGS) entry which is preliminary data.</text>
</comment>
<keyword evidence="2" id="KW-1185">Reference proteome</keyword>
<protein>
    <submittedName>
        <fullName evidence="1">YheC/YheD family protein</fullName>
    </submittedName>
</protein>